<keyword evidence="1" id="KW-1185">Reference proteome</keyword>
<name>A0A1I7U5T3_9PELO</name>
<protein>
    <submittedName>
        <fullName evidence="2">Uncharacterized protein</fullName>
    </submittedName>
</protein>
<dbReference type="AlphaFoldDB" id="A0A1I7U5T3"/>
<organism evidence="1 2">
    <name type="scientific">Caenorhabditis tropicalis</name>
    <dbReference type="NCBI Taxonomy" id="1561998"/>
    <lineage>
        <taxon>Eukaryota</taxon>
        <taxon>Metazoa</taxon>
        <taxon>Ecdysozoa</taxon>
        <taxon>Nematoda</taxon>
        <taxon>Chromadorea</taxon>
        <taxon>Rhabditida</taxon>
        <taxon>Rhabditina</taxon>
        <taxon>Rhabditomorpha</taxon>
        <taxon>Rhabditoidea</taxon>
        <taxon>Rhabditidae</taxon>
        <taxon>Peloderinae</taxon>
        <taxon>Caenorhabditis</taxon>
    </lineage>
</organism>
<dbReference type="Proteomes" id="UP000095282">
    <property type="component" value="Unplaced"/>
</dbReference>
<evidence type="ECO:0000313" key="2">
    <source>
        <dbReference type="WBParaSite" id="Csp11.Scaffold629.g15147.t1"/>
    </source>
</evidence>
<proteinExistence type="predicted"/>
<dbReference type="WBParaSite" id="Csp11.Scaffold629.g15147.t1">
    <property type="protein sequence ID" value="Csp11.Scaffold629.g15147.t1"/>
    <property type="gene ID" value="Csp11.Scaffold629.g15147"/>
</dbReference>
<sequence length="111" mass="12742">MIRVSIRKEKIPPGSFRGGFCRQTFFHKDGLGENGTNDSQLVPSLDYTADVVGLRYLVRQFSSGLQYRMSASIVVEQEYSVTFWTKQMIWFSHFFNLRTVYISIDGGMIGK</sequence>
<accession>A0A1I7U5T3</accession>
<reference evidence="2" key="1">
    <citation type="submission" date="2016-11" db="UniProtKB">
        <authorList>
            <consortium name="WormBaseParasite"/>
        </authorList>
    </citation>
    <scope>IDENTIFICATION</scope>
</reference>
<evidence type="ECO:0000313" key="1">
    <source>
        <dbReference type="Proteomes" id="UP000095282"/>
    </source>
</evidence>